<gene>
    <name evidence="2" type="ORF">C7383_10598</name>
</gene>
<comment type="caution">
    <text evidence="2">The sequence shown here is derived from an EMBL/GenBank/DDBJ whole genome shotgun (WGS) entry which is preliminary data.</text>
</comment>
<keyword evidence="1" id="KW-1133">Transmembrane helix</keyword>
<sequence length="157" mass="17042">MENNIFRKKCIDRVSSPEQLNDYIHTSNPGVWMVLAAIIILLAGVCVWGVFGHLDSVLPAVGVCENGAVTCYVGEEGIDSVKEGMKVRISGEEFTVSAISAMPVMAKSELDEYALHQGGLQADEWVYKVTFVSSLPDGIYEAEIITESVAPISFVLN</sequence>
<protein>
    <recommendedName>
        <fullName evidence="4">NHLM bacteriocin system secretion protein</fullName>
    </recommendedName>
</protein>
<keyword evidence="1" id="KW-0812">Transmembrane</keyword>
<organism evidence="2 3">
    <name type="scientific">Murimonas intestini</name>
    <dbReference type="NCBI Taxonomy" id="1337051"/>
    <lineage>
        <taxon>Bacteria</taxon>
        <taxon>Bacillati</taxon>
        <taxon>Bacillota</taxon>
        <taxon>Clostridia</taxon>
        <taxon>Lachnospirales</taxon>
        <taxon>Lachnospiraceae</taxon>
        <taxon>Murimonas</taxon>
    </lineage>
</organism>
<evidence type="ECO:0000256" key="1">
    <source>
        <dbReference type="SAM" id="Phobius"/>
    </source>
</evidence>
<evidence type="ECO:0000313" key="3">
    <source>
        <dbReference type="Proteomes" id="UP000245412"/>
    </source>
</evidence>
<feature type="transmembrane region" description="Helical" evidence="1">
    <location>
        <begin position="30"/>
        <end position="51"/>
    </location>
</feature>
<evidence type="ECO:0008006" key="4">
    <source>
        <dbReference type="Google" id="ProtNLM"/>
    </source>
</evidence>
<evidence type="ECO:0000313" key="2">
    <source>
        <dbReference type="EMBL" id="PWJ76064.1"/>
    </source>
</evidence>
<accession>A0AB73T4U0</accession>
<reference evidence="2 3" key="1">
    <citation type="submission" date="2018-05" db="EMBL/GenBank/DDBJ databases">
        <authorList>
            <person name="Goeker M."/>
            <person name="Huntemann M."/>
            <person name="Clum A."/>
            <person name="Pillay M."/>
            <person name="Palaniappan K."/>
            <person name="Varghese N."/>
            <person name="Mikhailova N."/>
            <person name="Stamatis D."/>
            <person name="Reddy T."/>
            <person name="Daum C."/>
            <person name="Shapiro N."/>
            <person name="Ivanova N."/>
            <person name="Kyrpides N."/>
            <person name="Woyke T."/>
        </authorList>
    </citation>
    <scope>NUCLEOTIDE SEQUENCE [LARGE SCALE GENOMIC DNA]</scope>
    <source>
        <strain evidence="2 3">DSM 26524</strain>
    </source>
</reference>
<proteinExistence type="predicted"/>
<dbReference type="AlphaFoldDB" id="A0AB73T4U0"/>
<dbReference type="RefSeq" id="WP_109626134.1">
    <property type="nucleotide sequence ID" value="NZ_JANKBI010000003.1"/>
</dbReference>
<name>A0AB73T4U0_9FIRM</name>
<dbReference type="Proteomes" id="UP000245412">
    <property type="component" value="Unassembled WGS sequence"/>
</dbReference>
<keyword evidence="1" id="KW-0472">Membrane</keyword>
<dbReference type="EMBL" id="QGGY01000005">
    <property type="protein sequence ID" value="PWJ76064.1"/>
    <property type="molecule type" value="Genomic_DNA"/>
</dbReference>
<keyword evidence="3" id="KW-1185">Reference proteome</keyword>